<evidence type="ECO:0000313" key="3">
    <source>
        <dbReference type="EMBL" id="KAF6018107.1"/>
    </source>
</evidence>
<evidence type="ECO:0000256" key="1">
    <source>
        <dbReference type="SAM" id="MobiDB-lite"/>
    </source>
</evidence>
<gene>
    <name evidence="3" type="ORF">EB796_023575</name>
</gene>
<dbReference type="GO" id="GO:0019902">
    <property type="term" value="F:phosphatase binding"/>
    <property type="evidence" value="ECO:0007669"/>
    <property type="project" value="InterPro"/>
</dbReference>
<dbReference type="PANTHER" id="PTHR21055">
    <property type="entry name" value="PROTEIN PHOSPHATASE 1 REGULATORY SUBUNIT 36"/>
    <property type="match status" value="1"/>
</dbReference>
<keyword evidence="2" id="KW-1133">Transmembrane helix</keyword>
<keyword evidence="4" id="KW-1185">Reference proteome</keyword>
<dbReference type="OrthoDB" id="6724830at2759"/>
<reference evidence="3" key="1">
    <citation type="submission" date="2020-06" db="EMBL/GenBank/DDBJ databases">
        <title>Draft genome of Bugula neritina, a colonial animal packing powerful symbionts and potential medicines.</title>
        <authorList>
            <person name="Rayko M."/>
        </authorList>
    </citation>
    <scope>NUCLEOTIDE SEQUENCE [LARGE SCALE GENOMIC DNA]</scope>
    <source>
        <strain evidence="3">Kwan_BN1</strain>
    </source>
</reference>
<keyword evidence="2" id="KW-0812">Transmembrane</keyword>
<feature type="compositionally biased region" description="Polar residues" evidence="1">
    <location>
        <begin position="18"/>
        <end position="27"/>
    </location>
</feature>
<dbReference type="Proteomes" id="UP000593567">
    <property type="component" value="Unassembled WGS sequence"/>
</dbReference>
<organism evidence="3 4">
    <name type="scientific">Bugula neritina</name>
    <name type="common">Brown bryozoan</name>
    <name type="synonym">Sertularia neritina</name>
    <dbReference type="NCBI Taxonomy" id="10212"/>
    <lineage>
        <taxon>Eukaryota</taxon>
        <taxon>Metazoa</taxon>
        <taxon>Spiralia</taxon>
        <taxon>Lophotrochozoa</taxon>
        <taxon>Bryozoa</taxon>
        <taxon>Gymnolaemata</taxon>
        <taxon>Cheilostomatida</taxon>
        <taxon>Flustrina</taxon>
        <taxon>Buguloidea</taxon>
        <taxon>Bugulidae</taxon>
        <taxon>Bugula</taxon>
    </lineage>
</organism>
<keyword evidence="2" id="KW-0472">Membrane</keyword>
<evidence type="ECO:0000256" key="2">
    <source>
        <dbReference type="SAM" id="Phobius"/>
    </source>
</evidence>
<evidence type="ECO:0000313" key="4">
    <source>
        <dbReference type="Proteomes" id="UP000593567"/>
    </source>
</evidence>
<dbReference type="PANTHER" id="PTHR21055:SF3">
    <property type="entry name" value="PROTEIN PHOSPHATASE 1 REGULATORY SUBUNIT 36"/>
    <property type="match status" value="1"/>
</dbReference>
<feature type="region of interest" description="Disordered" evidence="1">
    <location>
        <begin position="1"/>
        <end position="32"/>
    </location>
</feature>
<feature type="transmembrane region" description="Helical" evidence="2">
    <location>
        <begin position="153"/>
        <end position="173"/>
    </location>
</feature>
<feature type="region of interest" description="Disordered" evidence="1">
    <location>
        <begin position="319"/>
        <end position="386"/>
    </location>
</feature>
<proteinExistence type="predicted"/>
<dbReference type="EMBL" id="VXIV02003337">
    <property type="protein sequence ID" value="KAF6018107.1"/>
    <property type="molecule type" value="Genomic_DNA"/>
</dbReference>
<dbReference type="AlphaFoldDB" id="A0A7J7IX49"/>
<comment type="caution">
    <text evidence="3">The sequence shown here is derived from an EMBL/GenBank/DDBJ whole genome shotgun (WGS) entry which is preliminary data.</text>
</comment>
<feature type="compositionally biased region" description="Basic and acidic residues" evidence="1">
    <location>
        <begin position="1"/>
        <end position="17"/>
    </location>
</feature>
<protein>
    <submittedName>
        <fullName evidence="3">PPP1R36</fullName>
    </submittedName>
</protein>
<name>A0A7J7IX49_BUGNE</name>
<sequence>MKATDIKHVGNTKRVDRVSSNTTNKQRATAAPTAPLQIRGRHGNRHASPSRVRKTKNQLVMLEDIKAVAYDQLIEVASSPIASDFDDIIFSAPQFDELLYNMLYYYDCFFKKEDLQLKGLTSTSIEPGQTERKVFGDACARVELARKKLGRAYCHLVLGVLYTYCCFVVWITFRRNNYDVIKKEMGTLLRSDTFNLAIRVKNAPENDEDEKTDVKNPKKKMSPAEYRRLHPKRPAIKSIINQRSPAIVSILPSSREEAAHLFTHKRSPSPSSLMASAGATLTNDSELNLVQEELRMVDLKIHSRSIRIGILHDNMDNYNPVSLQGGGQDPEANPEEDEVDEGLKKEETTLNTSGGLDPLTKLPEGGMTRAPTGLSHATTEALSEVP</sequence>
<feature type="compositionally biased region" description="Polar residues" evidence="1">
    <location>
        <begin position="375"/>
        <end position="386"/>
    </location>
</feature>
<dbReference type="InterPro" id="IPR026142">
    <property type="entry name" value="Pro_pase_1_reg_su_36"/>
</dbReference>
<accession>A0A7J7IX49</accession>
<dbReference type="Pfam" id="PF14895">
    <property type="entry name" value="PPPI_inhib"/>
    <property type="match status" value="1"/>
</dbReference>